<feature type="domain" description="TonB-dependent receptor-like beta-barrel" evidence="11">
    <location>
        <begin position="377"/>
        <end position="966"/>
    </location>
</feature>
<comment type="subcellular location">
    <subcellularLocation>
        <location evidence="1 8">Cell outer membrane</location>
        <topology evidence="1 8">Multi-pass membrane protein</topology>
    </subcellularLocation>
</comment>
<dbReference type="RefSeq" id="WP_245935340.1">
    <property type="nucleotide sequence ID" value="NZ_QPJO01000001.1"/>
</dbReference>
<protein>
    <submittedName>
        <fullName evidence="13">TonB-linked SusC/RagA family outer membrane protein</fullName>
    </submittedName>
</protein>
<dbReference type="GO" id="GO:0009279">
    <property type="term" value="C:cell outer membrane"/>
    <property type="evidence" value="ECO:0007669"/>
    <property type="project" value="UniProtKB-SubCell"/>
</dbReference>
<evidence type="ECO:0000256" key="6">
    <source>
        <dbReference type="ARBA" id="ARBA00023136"/>
    </source>
</evidence>
<name>A0A368ZHU3_9FLAO</name>
<dbReference type="InterPro" id="IPR012910">
    <property type="entry name" value="Plug_dom"/>
</dbReference>
<feature type="domain" description="TonB-dependent receptor plug" evidence="12">
    <location>
        <begin position="121"/>
        <end position="226"/>
    </location>
</feature>
<dbReference type="Pfam" id="PF07715">
    <property type="entry name" value="Plug"/>
    <property type="match status" value="1"/>
</dbReference>
<keyword evidence="4 8" id="KW-0812">Transmembrane</keyword>
<dbReference type="InterPro" id="IPR039426">
    <property type="entry name" value="TonB-dep_rcpt-like"/>
</dbReference>
<dbReference type="SUPFAM" id="SSF49464">
    <property type="entry name" value="Carboxypeptidase regulatory domain-like"/>
    <property type="match status" value="1"/>
</dbReference>
<evidence type="ECO:0000256" key="9">
    <source>
        <dbReference type="RuleBase" id="RU003357"/>
    </source>
</evidence>
<dbReference type="Pfam" id="PF13715">
    <property type="entry name" value="CarbopepD_reg_2"/>
    <property type="match status" value="1"/>
</dbReference>
<evidence type="ECO:0000256" key="1">
    <source>
        <dbReference type="ARBA" id="ARBA00004571"/>
    </source>
</evidence>
<dbReference type="NCBIfam" id="TIGR04057">
    <property type="entry name" value="SusC_RagA_signa"/>
    <property type="match status" value="1"/>
</dbReference>
<evidence type="ECO:0000256" key="8">
    <source>
        <dbReference type="PROSITE-ProRule" id="PRU01360"/>
    </source>
</evidence>
<comment type="similarity">
    <text evidence="8 9">Belongs to the TonB-dependent receptor family.</text>
</comment>
<dbReference type="InterPro" id="IPR023996">
    <property type="entry name" value="TonB-dep_OMP_SusC/RagA"/>
</dbReference>
<evidence type="ECO:0000313" key="13">
    <source>
        <dbReference type="EMBL" id="RCW93340.1"/>
    </source>
</evidence>
<evidence type="ECO:0000256" key="5">
    <source>
        <dbReference type="ARBA" id="ARBA00023077"/>
    </source>
</evidence>
<dbReference type="PROSITE" id="PS52016">
    <property type="entry name" value="TONB_DEPENDENT_REC_3"/>
    <property type="match status" value="1"/>
</dbReference>
<evidence type="ECO:0000256" key="3">
    <source>
        <dbReference type="ARBA" id="ARBA00022452"/>
    </source>
</evidence>
<dbReference type="InterPro" id="IPR008969">
    <property type="entry name" value="CarboxyPept-like_regulatory"/>
</dbReference>
<evidence type="ECO:0000259" key="12">
    <source>
        <dbReference type="Pfam" id="PF07715"/>
    </source>
</evidence>
<feature type="signal peptide" evidence="10">
    <location>
        <begin position="1"/>
        <end position="27"/>
    </location>
</feature>
<dbReference type="InterPro" id="IPR037066">
    <property type="entry name" value="Plug_dom_sf"/>
</dbReference>
<keyword evidence="14" id="KW-1185">Reference proteome</keyword>
<proteinExistence type="inferred from homology"/>
<keyword evidence="5 9" id="KW-0798">TonB box</keyword>
<accession>A0A368ZHU3</accession>
<sequence>MQKQLKFMKMKWVPLVVSILFGLVVNAQQTVTGTVLSQPDGLPLPGANILVKGTTTGATTDMDGNYSIEVENGSAVLVFSYVGFTPQNVTVGNQTVINVTLIEDSSQLSEIVVVGYGTRKKSDITGAVSSVKSEELNAFPVLEATQALQGRAAGVVVQSNNGGEPGAPINIKIRGNTSINASSSPLIVVDGFVGATMPQSSDIESLEILKDASATAIYGSRGSNGVVLVTTKKGRSGKLTIELNSTYAVQSTSNEIDLLNADEFADYQNQIRANNGVTTPYVQGSANTDWQDLIYKSGSTANHQVSFSGGSDKINFYASGNYFKQDGVLINSDFERLTFLSNIDAQATDKLKLGLNLFGSRGTKNGAATQSNGSVSAGGDDVITLAMRYAPDQPVYNDDGTYNYGNTVGDPVDNPYAVAKERIDETKTDNFRVNFYANYDILEGLSFKTTYGFSTENATRGIYLPSVLRQTAGAESGRASVEHDKETTMLSENYLTYNREIGKGNLTLLAGYSYQKTVSENFYSEATGFISDSFSFYGLGSATNILQPDSSISEVEIQSQFGRINYDYDDKYLLTATVRRDGASNFAANEKYAIFPSAALGWKVSSEDFLKESESISNLKLRLSYGVTGNPSIGAYESLARFETLYASSNGSTVSAITPEQAANPNLKWESSYQTNFGVDLGLFNNKVTLSLDYYDIDTKDLILTNNTITEYLGYTGDDILANIGEINNSGFEINLNTRNITNEDFSWTTDFNISFNKNEVVNLANNADLYFDATPSYFSHDRSYVLRVGEEVGLFWGYDYTGVYQGGALPSGSATLPGGVAGDPLFADLDGSGDITEADRGIIGNPNPDYTFGFTNNFSYKNFDLNIFFQGSQGGDIFNLTNSQLYNGDANTTRDNYYNAWTPTNTDTNTPRVGNNSNREVSSRFVEDGSYIRLKNIAIGYNFPQDLIEDLGIDRLRLSLSAQNLLTFTDYSGLDPEVNYYGSNGNNNTSANTAQGFDFGNYPTVKSVSFSLNVKF</sequence>
<comment type="caution">
    <text evidence="13">The sequence shown here is derived from an EMBL/GenBank/DDBJ whole genome shotgun (WGS) entry which is preliminary data.</text>
</comment>
<reference evidence="13 14" key="1">
    <citation type="submission" date="2018-07" db="EMBL/GenBank/DDBJ databases">
        <title>Genomic Encyclopedia of Type Strains, Phase III (KMG-III): the genomes of soil and plant-associated and newly described type strains.</title>
        <authorList>
            <person name="Whitman W."/>
        </authorList>
    </citation>
    <scope>NUCLEOTIDE SEQUENCE [LARGE SCALE GENOMIC DNA]</scope>
    <source>
        <strain evidence="13 14">CECT 7958</strain>
    </source>
</reference>
<evidence type="ECO:0000313" key="14">
    <source>
        <dbReference type="Proteomes" id="UP000253436"/>
    </source>
</evidence>
<evidence type="ECO:0000256" key="4">
    <source>
        <dbReference type="ARBA" id="ARBA00022692"/>
    </source>
</evidence>
<dbReference type="Gene3D" id="2.40.170.20">
    <property type="entry name" value="TonB-dependent receptor, beta-barrel domain"/>
    <property type="match status" value="1"/>
</dbReference>
<evidence type="ECO:0000256" key="2">
    <source>
        <dbReference type="ARBA" id="ARBA00022448"/>
    </source>
</evidence>
<dbReference type="NCBIfam" id="TIGR04056">
    <property type="entry name" value="OMP_RagA_SusC"/>
    <property type="match status" value="1"/>
</dbReference>
<keyword evidence="10" id="KW-0732">Signal</keyword>
<organism evidence="13 14">
    <name type="scientific">Winogradskyella arenosi</name>
    <dbReference type="NCBI Taxonomy" id="533325"/>
    <lineage>
        <taxon>Bacteria</taxon>
        <taxon>Pseudomonadati</taxon>
        <taxon>Bacteroidota</taxon>
        <taxon>Flavobacteriia</taxon>
        <taxon>Flavobacteriales</taxon>
        <taxon>Flavobacteriaceae</taxon>
        <taxon>Winogradskyella</taxon>
    </lineage>
</organism>
<dbReference type="Proteomes" id="UP000253436">
    <property type="component" value="Unassembled WGS sequence"/>
</dbReference>
<keyword evidence="2 8" id="KW-0813">Transport</keyword>
<dbReference type="EMBL" id="QPJO01000001">
    <property type="protein sequence ID" value="RCW93340.1"/>
    <property type="molecule type" value="Genomic_DNA"/>
</dbReference>
<keyword evidence="3 8" id="KW-1134">Transmembrane beta strand</keyword>
<dbReference type="SUPFAM" id="SSF56935">
    <property type="entry name" value="Porins"/>
    <property type="match status" value="1"/>
</dbReference>
<dbReference type="InterPro" id="IPR000531">
    <property type="entry name" value="Beta-barrel_TonB"/>
</dbReference>
<keyword evidence="6 8" id="KW-0472">Membrane</keyword>
<evidence type="ECO:0000256" key="10">
    <source>
        <dbReference type="SAM" id="SignalP"/>
    </source>
</evidence>
<keyword evidence="7 8" id="KW-0998">Cell outer membrane</keyword>
<dbReference type="AlphaFoldDB" id="A0A368ZHU3"/>
<dbReference type="InterPro" id="IPR036942">
    <property type="entry name" value="Beta-barrel_TonB_sf"/>
</dbReference>
<evidence type="ECO:0000259" key="11">
    <source>
        <dbReference type="Pfam" id="PF00593"/>
    </source>
</evidence>
<dbReference type="InterPro" id="IPR023997">
    <property type="entry name" value="TonB-dep_OMP_SusC/RagA_CS"/>
</dbReference>
<evidence type="ECO:0000256" key="7">
    <source>
        <dbReference type="ARBA" id="ARBA00023237"/>
    </source>
</evidence>
<dbReference type="Gene3D" id="2.170.130.10">
    <property type="entry name" value="TonB-dependent receptor, plug domain"/>
    <property type="match status" value="1"/>
</dbReference>
<gene>
    <name evidence="13" type="ORF">DFQ08_101133</name>
</gene>
<dbReference type="Pfam" id="PF00593">
    <property type="entry name" value="TonB_dep_Rec_b-barrel"/>
    <property type="match status" value="1"/>
</dbReference>
<dbReference type="Gene3D" id="2.60.40.1120">
    <property type="entry name" value="Carboxypeptidase-like, regulatory domain"/>
    <property type="match status" value="1"/>
</dbReference>
<dbReference type="FunFam" id="2.60.40.1120:FF:000003">
    <property type="entry name" value="Outer membrane protein Omp121"/>
    <property type="match status" value="1"/>
</dbReference>
<feature type="chain" id="PRO_5016596065" evidence="10">
    <location>
        <begin position="28"/>
        <end position="1017"/>
    </location>
</feature>